<dbReference type="InterPro" id="IPR036034">
    <property type="entry name" value="PDZ_sf"/>
</dbReference>
<reference evidence="2 3" key="1">
    <citation type="submission" date="2016-11" db="EMBL/GenBank/DDBJ databases">
        <title>Whole Genome Sequencing of Mucilaginibacter polytrichastri RG4-7(T) isolated from the moss sample.</title>
        <authorList>
            <person name="Li Y."/>
        </authorList>
    </citation>
    <scope>NUCLEOTIDE SEQUENCE [LARGE SCALE GENOMIC DNA]</scope>
    <source>
        <strain evidence="2 3">RG4-7</strain>
    </source>
</reference>
<sequence length="364" mass="40179">MVIVKTKIDGKGPYNFIIDSGVGIIIITDPSLADSVGMQSRRTIKLSGLGTGEDFDATISSNISFDINGIKGNNMSAAILRKDRFGLSNYAGMPIHGLIGYDFFNSLAVKFNFFDSTLTVARSGYLKEFKKGLKIPLTIEQGKPYLEARIKMADNKEVTTKLVVDIGAGHPLMLDNMVTNNTLPQKFIVGNLGVGLTGPVSGLISRVKELYIGKYVFKNVITSFTLTDSATTTGRAIPRDGNLGLGILKKFTLIIDYQNNAMYLKPGKDFKTPFEHDMSGLEYYAEGDDLRTIVINRVEPGSAGDITGLQKDDAILNINFKPVADMSIQEIDDIFKSGADRSLILDIYRDKKRYRYIITLKRRL</sequence>
<proteinExistence type="predicted"/>
<evidence type="ECO:0000313" key="3">
    <source>
        <dbReference type="Proteomes" id="UP000186720"/>
    </source>
</evidence>
<gene>
    <name evidence="2" type="ORF">RG47T_4430</name>
</gene>
<dbReference type="Pfam" id="PF13650">
    <property type="entry name" value="Asp_protease_2"/>
    <property type="match status" value="1"/>
</dbReference>
<protein>
    <recommendedName>
        <fullName evidence="1">PDZ domain-containing protein</fullName>
    </recommendedName>
</protein>
<organism evidence="2 3">
    <name type="scientific">Mucilaginibacter polytrichastri</name>
    <dbReference type="NCBI Taxonomy" id="1302689"/>
    <lineage>
        <taxon>Bacteria</taxon>
        <taxon>Pseudomonadati</taxon>
        <taxon>Bacteroidota</taxon>
        <taxon>Sphingobacteriia</taxon>
        <taxon>Sphingobacteriales</taxon>
        <taxon>Sphingobacteriaceae</taxon>
        <taxon>Mucilaginibacter</taxon>
    </lineage>
</organism>
<evidence type="ECO:0000259" key="1">
    <source>
        <dbReference type="PROSITE" id="PS50106"/>
    </source>
</evidence>
<evidence type="ECO:0000313" key="2">
    <source>
        <dbReference type="EMBL" id="OKS88952.1"/>
    </source>
</evidence>
<dbReference type="InterPro" id="IPR001478">
    <property type="entry name" value="PDZ"/>
</dbReference>
<accession>A0A1Q6A4M3</accession>
<comment type="caution">
    <text evidence="2">The sequence shown here is derived from an EMBL/GenBank/DDBJ whole genome shotgun (WGS) entry which is preliminary data.</text>
</comment>
<dbReference type="PROSITE" id="PS50106">
    <property type="entry name" value="PDZ"/>
    <property type="match status" value="1"/>
</dbReference>
<keyword evidence="3" id="KW-1185">Reference proteome</keyword>
<dbReference type="InterPro" id="IPR041489">
    <property type="entry name" value="PDZ_6"/>
</dbReference>
<dbReference type="EMBL" id="MPPL01000001">
    <property type="protein sequence ID" value="OKS88952.1"/>
    <property type="molecule type" value="Genomic_DNA"/>
</dbReference>
<dbReference type="Gene3D" id="2.30.42.10">
    <property type="match status" value="1"/>
</dbReference>
<dbReference type="Pfam" id="PF17820">
    <property type="entry name" value="PDZ_6"/>
    <property type="match status" value="1"/>
</dbReference>
<dbReference type="SMART" id="SM00228">
    <property type="entry name" value="PDZ"/>
    <property type="match status" value="1"/>
</dbReference>
<dbReference type="InterPro" id="IPR021109">
    <property type="entry name" value="Peptidase_aspartic_dom_sf"/>
</dbReference>
<dbReference type="STRING" id="1302689.RG47T_4430"/>
<dbReference type="Gene3D" id="2.40.70.10">
    <property type="entry name" value="Acid Proteases"/>
    <property type="match status" value="2"/>
</dbReference>
<dbReference type="AlphaFoldDB" id="A0A1Q6A4M3"/>
<feature type="domain" description="PDZ" evidence="1">
    <location>
        <begin position="280"/>
        <end position="337"/>
    </location>
</feature>
<name>A0A1Q6A4M3_9SPHI</name>
<dbReference type="Proteomes" id="UP000186720">
    <property type="component" value="Unassembled WGS sequence"/>
</dbReference>
<dbReference type="SUPFAM" id="SSF50156">
    <property type="entry name" value="PDZ domain-like"/>
    <property type="match status" value="1"/>
</dbReference>